<dbReference type="InterPro" id="IPR028978">
    <property type="entry name" value="Chorismate_lyase_/UTRA_dom_sf"/>
</dbReference>
<accession>A0ABX7QQG2</accession>
<dbReference type="RefSeq" id="WP_207354455.1">
    <property type="nucleotide sequence ID" value="NZ_CP071503.1"/>
</dbReference>
<name>A0ABX7QQG2_9GAMM</name>
<reference evidence="1 2" key="1">
    <citation type="submission" date="2021-03" db="EMBL/GenBank/DDBJ databases">
        <title>Novel species identification of genus Shewanella.</title>
        <authorList>
            <person name="Liu G."/>
            <person name="Zhang Q."/>
        </authorList>
    </citation>
    <scope>NUCLEOTIDE SEQUENCE [LARGE SCALE GENOMIC DNA]</scope>
    <source>
        <strain evidence="1 2">FJAT-51800</strain>
    </source>
</reference>
<dbReference type="EMBL" id="CP071503">
    <property type="protein sequence ID" value="QSX33220.1"/>
    <property type="molecule type" value="Genomic_DNA"/>
</dbReference>
<evidence type="ECO:0000313" key="2">
    <source>
        <dbReference type="Proteomes" id="UP000662770"/>
    </source>
</evidence>
<protein>
    <recommendedName>
        <fullName evidence="3">Peptidoglycan-binding protein, CsiV</fullName>
    </recommendedName>
</protein>
<proteinExistence type="predicted"/>
<sequence length="212" mass="23701">MTVGAKGLIRTGLISIGLLAAQSGDPAQAVSLSIPPLMTAPEMLMQLNQQLILSKNAPRRLNAWCKNVLGDQQGIRVSQTNGAAPQPSAEIRQLLQVTYDTELSYLKLSYQCNRQVVAVYEHWYVPSLVPPELKDNLQQADLQLGAQLRQLGFYRQSLSNRPLWPETGALPIFVLQHQALWYRSDKTPFSAVTEHYTRQLLPLAQQGQHSPY</sequence>
<gene>
    <name evidence="1" type="ORF">JYB87_16070</name>
</gene>
<evidence type="ECO:0008006" key="3">
    <source>
        <dbReference type="Google" id="ProtNLM"/>
    </source>
</evidence>
<dbReference type="Proteomes" id="UP000662770">
    <property type="component" value="Chromosome"/>
</dbReference>
<organism evidence="1 2">
    <name type="scientific">Shewanella avicenniae</name>
    <dbReference type="NCBI Taxonomy" id="2814294"/>
    <lineage>
        <taxon>Bacteria</taxon>
        <taxon>Pseudomonadati</taxon>
        <taxon>Pseudomonadota</taxon>
        <taxon>Gammaproteobacteria</taxon>
        <taxon>Alteromonadales</taxon>
        <taxon>Shewanellaceae</taxon>
        <taxon>Shewanella</taxon>
    </lineage>
</organism>
<dbReference type="SUPFAM" id="SSF64288">
    <property type="entry name" value="Chorismate lyase-like"/>
    <property type="match status" value="1"/>
</dbReference>
<evidence type="ECO:0000313" key="1">
    <source>
        <dbReference type="EMBL" id="QSX33220.1"/>
    </source>
</evidence>
<keyword evidence="2" id="KW-1185">Reference proteome</keyword>